<dbReference type="RefSeq" id="WP_268113286.1">
    <property type="nucleotide sequence ID" value="NZ_JAPPUX010000005.1"/>
</dbReference>
<dbReference type="InterPro" id="IPR011990">
    <property type="entry name" value="TPR-like_helical_dom_sf"/>
</dbReference>
<keyword evidence="3" id="KW-1185">Reference proteome</keyword>
<dbReference type="PRINTS" id="PR00364">
    <property type="entry name" value="DISEASERSIST"/>
</dbReference>
<feature type="domain" description="HTH cro/C1-type" evidence="1">
    <location>
        <begin position="8"/>
        <end position="63"/>
    </location>
</feature>
<dbReference type="CDD" id="cd00093">
    <property type="entry name" value="HTH_XRE"/>
    <property type="match status" value="1"/>
</dbReference>
<name>A0ABT4CJH3_9ACTN</name>
<dbReference type="InterPro" id="IPR049945">
    <property type="entry name" value="AAA_22"/>
</dbReference>
<dbReference type="Proteomes" id="UP001074726">
    <property type="component" value="Unassembled WGS sequence"/>
</dbReference>
<dbReference type="SUPFAM" id="SSF52540">
    <property type="entry name" value="P-loop containing nucleoside triphosphate hydrolases"/>
    <property type="match status" value="1"/>
</dbReference>
<dbReference type="InterPro" id="IPR001387">
    <property type="entry name" value="Cro/C1-type_HTH"/>
</dbReference>
<evidence type="ECO:0000313" key="3">
    <source>
        <dbReference type="Proteomes" id="UP001074726"/>
    </source>
</evidence>
<dbReference type="InterPro" id="IPR027417">
    <property type="entry name" value="P-loop_NTPase"/>
</dbReference>
<sequence>MSSFADVLRELRTARSLTQEELAERAGITAKAVSALERGDRRRPYPHTVRSLADGLGLEDAERDRLVGSVPGRATTGRTVAVLPAPQGPVLGRDADVDAVAGLVAERVRRLVTLTGPGGVGKTTLALVVAARVADRFTGGVTLVDVAALRDPDAVLPAVATALGVPEGGYAGTAASLAPYLEHRHVLLVLDNLEQVLDCAPQVTELVTSCPDLSVLATSRAPLRVRPEREYRVAPLDQHDALRLFLERADAAGADLGTPDQAGTVAALCQETEGLPLAIELSASAASSLGPAALLERLGSLVTEGPRDLPPRQRSIEATLDWSVELLPPAARALLGALAVVPASFTPAAAEAVGGEGALSGVHTLLEHSLLTRVDDVDGVPRYRLLEPVRQYAVHRWPQDGSAAARRGLGAHAWETALVRGQQLRADEQAAALDVLDAELANQAAGLDSLVELGRNDDAADLLRHGWLHLALRGHARDGQAWLGRARGLPMSDRGRASWMVAHAGLCHLAGDTDELRRTSEAARDLARLAGDDLLLLEAAVLGGFGAVFAGDHDAAAALVRDHAGLLESSGDGYVRTHFGIVDGQLALLSGDLPGAEHRLLEAEAMARRLGNPFTLAVVLNVLATVSELREDHATSALRLGEATEISADASLSWSLAYSLPALAGVAVRVGEVAAGARLFGASASYAAQHGIATTFQASQDLAARDLADARNRLGEPAFRREWDAGRAATIAEVGELAREVTRRARA</sequence>
<dbReference type="Gene3D" id="3.40.50.300">
    <property type="entry name" value="P-loop containing nucleotide triphosphate hydrolases"/>
    <property type="match status" value="1"/>
</dbReference>
<dbReference type="Gene3D" id="1.10.260.40">
    <property type="entry name" value="lambda repressor-like DNA-binding domains"/>
    <property type="match status" value="1"/>
</dbReference>
<evidence type="ECO:0000313" key="2">
    <source>
        <dbReference type="EMBL" id="MCY4728304.1"/>
    </source>
</evidence>
<proteinExistence type="predicted"/>
<protein>
    <submittedName>
        <fullName evidence="2">Helix-turn-helix domain-containing protein</fullName>
    </submittedName>
</protein>
<dbReference type="Pfam" id="PF13401">
    <property type="entry name" value="AAA_22"/>
    <property type="match status" value="1"/>
</dbReference>
<dbReference type="PROSITE" id="PS50943">
    <property type="entry name" value="HTH_CROC1"/>
    <property type="match status" value="1"/>
</dbReference>
<dbReference type="SMART" id="SM00530">
    <property type="entry name" value="HTH_XRE"/>
    <property type="match status" value="1"/>
</dbReference>
<organism evidence="2 3">
    <name type="scientific">Nocardioides pini</name>
    <dbReference type="NCBI Taxonomy" id="2975053"/>
    <lineage>
        <taxon>Bacteria</taxon>
        <taxon>Bacillati</taxon>
        <taxon>Actinomycetota</taxon>
        <taxon>Actinomycetes</taxon>
        <taxon>Propionibacteriales</taxon>
        <taxon>Nocardioidaceae</taxon>
        <taxon>Nocardioides</taxon>
    </lineage>
</organism>
<comment type="caution">
    <text evidence="2">The sequence shown here is derived from an EMBL/GenBank/DDBJ whole genome shotgun (WGS) entry which is preliminary data.</text>
</comment>
<dbReference type="PANTHER" id="PTHR47691">
    <property type="entry name" value="REGULATOR-RELATED"/>
    <property type="match status" value="1"/>
</dbReference>
<dbReference type="InterPro" id="IPR010982">
    <property type="entry name" value="Lambda_DNA-bd_dom_sf"/>
</dbReference>
<accession>A0ABT4CJH3</accession>
<dbReference type="InterPro" id="IPR058852">
    <property type="entry name" value="HTH_77"/>
</dbReference>
<evidence type="ECO:0000259" key="1">
    <source>
        <dbReference type="PROSITE" id="PS50943"/>
    </source>
</evidence>
<dbReference type="Pfam" id="PF25872">
    <property type="entry name" value="HTH_77"/>
    <property type="match status" value="1"/>
</dbReference>
<dbReference type="Gene3D" id="1.25.40.10">
    <property type="entry name" value="Tetratricopeptide repeat domain"/>
    <property type="match status" value="1"/>
</dbReference>
<dbReference type="SUPFAM" id="SSF47413">
    <property type="entry name" value="lambda repressor-like DNA-binding domains"/>
    <property type="match status" value="1"/>
</dbReference>
<dbReference type="EMBL" id="JAPPUX010000005">
    <property type="protein sequence ID" value="MCY4728304.1"/>
    <property type="molecule type" value="Genomic_DNA"/>
</dbReference>
<reference evidence="2" key="1">
    <citation type="submission" date="2022-08" db="EMBL/GenBank/DDBJ databases">
        <title>Genome sequencing of Nocardioides sp. STR2.</title>
        <authorList>
            <person name="So Y."/>
        </authorList>
    </citation>
    <scope>NUCLEOTIDE SEQUENCE</scope>
    <source>
        <strain evidence="2">STR2</strain>
    </source>
</reference>
<dbReference type="PANTHER" id="PTHR47691:SF3">
    <property type="entry name" value="HTH-TYPE TRANSCRIPTIONAL REGULATOR RV0890C-RELATED"/>
    <property type="match status" value="1"/>
</dbReference>
<gene>
    <name evidence="2" type="ORF">NYO98_18635</name>
</gene>
<dbReference type="Pfam" id="PF13560">
    <property type="entry name" value="HTH_31"/>
    <property type="match status" value="1"/>
</dbReference>